<keyword evidence="3" id="KW-0347">Helicase</keyword>
<feature type="region of interest" description="Disordered" evidence="5">
    <location>
        <begin position="586"/>
        <end position="621"/>
    </location>
</feature>
<dbReference type="InterPro" id="IPR038720">
    <property type="entry name" value="YprB_RNase_H-like_dom"/>
</dbReference>
<dbReference type="eggNOG" id="KOG1803">
    <property type="taxonomic scope" value="Eukaryota"/>
</dbReference>
<dbReference type="NCBIfam" id="TIGR03491">
    <property type="entry name" value="TM0106 family RecB-like putative nuclease"/>
    <property type="match status" value="1"/>
</dbReference>
<dbReference type="InterPro" id="IPR050534">
    <property type="entry name" value="Coronavir_polyprotein_1ab"/>
</dbReference>
<dbReference type="HOGENOM" id="CLU_008884_0_0_1"/>
<dbReference type="OMA" id="VYHYAAY"/>
<evidence type="ECO:0000313" key="8">
    <source>
        <dbReference type="EnsemblProtists" id="EOD28504"/>
    </source>
</evidence>
<evidence type="ECO:0000259" key="7">
    <source>
        <dbReference type="Pfam" id="PF13482"/>
    </source>
</evidence>
<feature type="compositionally biased region" description="Low complexity" evidence="5">
    <location>
        <begin position="594"/>
        <end position="617"/>
    </location>
</feature>
<dbReference type="GeneID" id="17274050"/>
<protein>
    <recommendedName>
        <fullName evidence="10">DNA2/NAM7 helicase-like C-terminal domain-containing protein</fullName>
    </recommendedName>
</protein>
<dbReference type="CDD" id="cd17934">
    <property type="entry name" value="DEXXQc_Upf1-like"/>
    <property type="match status" value="1"/>
</dbReference>
<evidence type="ECO:0000256" key="4">
    <source>
        <dbReference type="ARBA" id="ARBA00022840"/>
    </source>
</evidence>
<organism evidence="8 9">
    <name type="scientific">Emiliania huxleyi (strain CCMP1516)</name>
    <dbReference type="NCBI Taxonomy" id="280463"/>
    <lineage>
        <taxon>Eukaryota</taxon>
        <taxon>Haptista</taxon>
        <taxon>Haptophyta</taxon>
        <taxon>Prymnesiophyceae</taxon>
        <taxon>Isochrysidales</taxon>
        <taxon>Noelaerhabdaceae</taxon>
        <taxon>Emiliania</taxon>
    </lineage>
</organism>
<dbReference type="CDD" id="cd18808">
    <property type="entry name" value="SF1_C_Upf1"/>
    <property type="match status" value="1"/>
</dbReference>
<dbReference type="EnsemblProtists" id="EOD28504">
    <property type="protein sequence ID" value="EOD28504"/>
    <property type="gene ID" value="EMIHUDRAFT_99975"/>
</dbReference>
<dbReference type="RefSeq" id="XP_005780933.1">
    <property type="nucleotide sequence ID" value="XM_005780876.1"/>
</dbReference>
<dbReference type="KEGG" id="ehx:EMIHUDRAFT_99975"/>
<keyword evidence="4" id="KW-0067">ATP-binding</keyword>
<dbReference type="Proteomes" id="UP000013827">
    <property type="component" value="Unassembled WGS sequence"/>
</dbReference>
<dbReference type="Gene3D" id="3.40.50.300">
    <property type="entry name" value="P-loop containing nucleotide triphosphate hydrolases"/>
    <property type="match status" value="2"/>
</dbReference>
<keyword evidence="1" id="KW-0547">Nucleotide-binding</keyword>
<dbReference type="InterPro" id="IPR041679">
    <property type="entry name" value="DNA2/NAM7-like_C"/>
</dbReference>
<feature type="domain" description="DNA2/NAM7 helicase-like C-terminal" evidence="6">
    <location>
        <begin position="1035"/>
        <end position="1235"/>
    </location>
</feature>
<dbReference type="PANTHER" id="PTHR43788">
    <property type="entry name" value="DNA2/NAM7 HELICASE FAMILY MEMBER"/>
    <property type="match status" value="1"/>
</dbReference>
<dbReference type="InterPro" id="IPR047187">
    <property type="entry name" value="SF1_C_Upf1"/>
</dbReference>
<keyword evidence="9" id="KW-1185">Reference proteome</keyword>
<evidence type="ECO:0000259" key="6">
    <source>
        <dbReference type="Pfam" id="PF13087"/>
    </source>
</evidence>
<dbReference type="InterPro" id="IPR019993">
    <property type="entry name" value="RecB_nuclease_TM0106_put"/>
</dbReference>
<reference evidence="8" key="2">
    <citation type="submission" date="2024-10" db="UniProtKB">
        <authorList>
            <consortium name="EnsemblProtists"/>
        </authorList>
    </citation>
    <scope>IDENTIFICATION</scope>
</reference>
<accession>A0A0D3JYB9</accession>
<keyword evidence="2" id="KW-0378">Hydrolase</keyword>
<dbReference type="GO" id="GO:0016787">
    <property type="term" value="F:hydrolase activity"/>
    <property type="evidence" value="ECO:0007669"/>
    <property type="project" value="UniProtKB-KW"/>
</dbReference>
<dbReference type="GO" id="GO:0005524">
    <property type="term" value="F:ATP binding"/>
    <property type="evidence" value="ECO:0007669"/>
    <property type="project" value="UniProtKB-KW"/>
</dbReference>
<dbReference type="PANTHER" id="PTHR43788:SF8">
    <property type="entry name" value="DNA-BINDING PROTEIN SMUBP-2"/>
    <property type="match status" value="1"/>
</dbReference>
<evidence type="ECO:0000256" key="5">
    <source>
        <dbReference type="SAM" id="MobiDB-lite"/>
    </source>
</evidence>
<name>A0A0D3JYB9_EMIH1</name>
<dbReference type="Pfam" id="PF13604">
    <property type="entry name" value="AAA_30"/>
    <property type="match status" value="1"/>
</dbReference>
<dbReference type="InterPro" id="IPR027417">
    <property type="entry name" value="P-loop_NTPase"/>
</dbReference>
<dbReference type="Pfam" id="PF13482">
    <property type="entry name" value="RNase_H_2"/>
    <property type="match status" value="1"/>
</dbReference>
<evidence type="ECO:0008006" key="10">
    <source>
        <dbReference type="Google" id="ProtNLM"/>
    </source>
</evidence>
<dbReference type="InterPro" id="IPR012337">
    <property type="entry name" value="RNaseH-like_sf"/>
</dbReference>
<dbReference type="AlphaFoldDB" id="A0A0D3JYB9"/>
<evidence type="ECO:0000313" key="9">
    <source>
        <dbReference type="Proteomes" id="UP000013827"/>
    </source>
</evidence>
<evidence type="ECO:0000256" key="3">
    <source>
        <dbReference type="ARBA" id="ARBA00022806"/>
    </source>
</evidence>
<proteinExistence type="predicted"/>
<dbReference type="PaxDb" id="2903-EOD28504"/>
<evidence type="ECO:0000256" key="2">
    <source>
        <dbReference type="ARBA" id="ARBA00022801"/>
    </source>
</evidence>
<dbReference type="Pfam" id="PF13087">
    <property type="entry name" value="AAA_12"/>
    <property type="match status" value="1"/>
</dbReference>
<evidence type="ECO:0000256" key="1">
    <source>
        <dbReference type="ARBA" id="ARBA00022741"/>
    </source>
</evidence>
<dbReference type="SUPFAM" id="SSF52540">
    <property type="entry name" value="P-loop containing nucleoside triphosphate hydrolases"/>
    <property type="match status" value="1"/>
</dbReference>
<reference evidence="9" key="1">
    <citation type="journal article" date="2013" name="Nature">
        <title>Pan genome of the phytoplankton Emiliania underpins its global distribution.</title>
        <authorList>
            <person name="Read B.A."/>
            <person name="Kegel J."/>
            <person name="Klute M.J."/>
            <person name="Kuo A."/>
            <person name="Lefebvre S.C."/>
            <person name="Maumus F."/>
            <person name="Mayer C."/>
            <person name="Miller J."/>
            <person name="Monier A."/>
            <person name="Salamov A."/>
            <person name="Young J."/>
            <person name="Aguilar M."/>
            <person name="Claverie J.M."/>
            <person name="Frickenhaus S."/>
            <person name="Gonzalez K."/>
            <person name="Herman E.K."/>
            <person name="Lin Y.C."/>
            <person name="Napier J."/>
            <person name="Ogata H."/>
            <person name="Sarno A.F."/>
            <person name="Shmutz J."/>
            <person name="Schroeder D."/>
            <person name="de Vargas C."/>
            <person name="Verret F."/>
            <person name="von Dassow P."/>
            <person name="Valentin K."/>
            <person name="Van de Peer Y."/>
            <person name="Wheeler G."/>
            <person name="Dacks J.B."/>
            <person name="Delwiche C.F."/>
            <person name="Dyhrman S.T."/>
            <person name="Glockner G."/>
            <person name="John U."/>
            <person name="Richards T."/>
            <person name="Worden A.Z."/>
            <person name="Zhang X."/>
            <person name="Grigoriev I.V."/>
            <person name="Allen A.E."/>
            <person name="Bidle K."/>
            <person name="Borodovsky M."/>
            <person name="Bowler C."/>
            <person name="Brownlee C."/>
            <person name="Cock J.M."/>
            <person name="Elias M."/>
            <person name="Gladyshev V.N."/>
            <person name="Groth M."/>
            <person name="Guda C."/>
            <person name="Hadaegh A."/>
            <person name="Iglesias-Rodriguez M.D."/>
            <person name="Jenkins J."/>
            <person name="Jones B.M."/>
            <person name="Lawson T."/>
            <person name="Leese F."/>
            <person name="Lindquist E."/>
            <person name="Lobanov A."/>
            <person name="Lomsadze A."/>
            <person name="Malik S.B."/>
            <person name="Marsh M.E."/>
            <person name="Mackinder L."/>
            <person name="Mock T."/>
            <person name="Mueller-Roeber B."/>
            <person name="Pagarete A."/>
            <person name="Parker M."/>
            <person name="Probert I."/>
            <person name="Quesneville H."/>
            <person name="Raines C."/>
            <person name="Rensing S.A."/>
            <person name="Riano-Pachon D.M."/>
            <person name="Richier S."/>
            <person name="Rokitta S."/>
            <person name="Shiraiwa Y."/>
            <person name="Soanes D.M."/>
            <person name="van der Giezen M."/>
            <person name="Wahlund T.M."/>
            <person name="Williams B."/>
            <person name="Wilson W."/>
            <person name="Wolfe G."/>
            <person name="Wurch L.L."/>
        </authorList>
    </citation>
    <scope>NUCLEOTIDE SEQUENCE</scope>
</reference>
<feature type="domain" description="YprB ribonuclease H-like" evidence="7">
    <location>
        <begin position="421"/>
        <end position="578"/>
    </location>
</feature>
<sequence>MRLVAPIARSTLAHSSRLWTPSDLVQYYESPFASWMDRLAAEHPAHPLAARRDPPDPFLSMLGKKGMAGEQEAMRKLFLGLGLGVADLSAEARGDALAQRALVTAEAMRERPDVIYQAPLAAGSFAGVADFLVRSDLLGRDEASRGDPALYTVWDAKLTRHVRPQQLIQLCCYAEMLAEMQGARPETVSLVLGGSAARVASFRLAEHRAHFASLRRRFLAFHAGFDAAAEPPAAPTRSAPAGQWRGLADAELLARDDLRLVARLSQRQAALLSAAGVRSAAALAELPPGQAVGGVERAALSRLREQASLQLQARGAPDEPPPYRLLPWSRAAGLALLPPPSPSDLFFDLEGFPLAEGHAPEGPAAPPERLADFAANGAADEAARGREYLWGAATRGGHVAASAAAGGGGGVGAALFENDDEFVAWWAHSYAQEKAALEGFVDWAVSLKRSEPRMHIYHYGAYEVSALRRLAMRHATREAEVDELLRGGALVDLYAVVRGGLLLGTENYSIKSVEKLYRGGGGGGRDTAVAKGDQSVVVYDAWLEAPDGSDAASSATLASLLEYNRDDCISTRQLADWVWRLRTEHPAAPPAAPPADAGPAADDPSGGAAAPAAALSERAAEEAAEVEELERLLASSTEWPEGSPLASEQVRSTLSALLHFHKREAKPGWWRRFDWLAAAPEAMVEDERTLGMLRRTGAPPYKTSPRKRRMVYEYEAEPQPSKLEAGAAVVLCQHGGGDADDGERAGGVGLPAALVTADAASGTFGVECSVEPAGCISLLPDEYVDASPIPAAVRAAVRSLAERPEEHTALSCFLARRPPRALQGGAGEPAAAASVSSVVGAALRLESDYLCVQGPPGTGKTFVGSRAAAALIAAGRRVGVLAHSHAAVHNMVEKTIGALSRAGARGRVVKIGGDKEEAARLQRGCGEGLRVERVASASALKGEPLDEDVLLVGGTAWAFSSEALAGQVDVLLVDEAGQLPLANLVGASRAADSLVLLGDQMQLPAPCEGTHPAESGRSGLEYLLRGEPTVPPSLGVFLSESHRLHPALCSLVSELVYSGRLSSHASAARRSLALGQRPPAAGCPPRLRRAAGVECVDVEHRGNSQSSSEEARVVAELCDELLGADLLDGGGAPRALRWEDIVVVAPYNAQVRLLRSVLGPKARVGTVDRFQGQEAPVVLLSLCHSDFAAADTADAGLEGEAAAAGGGRGLSFVLNPNRLNVALTRAQCLAVVVASPRLAEAPVRSVRQLREVNFLARIREVGGATPEIDGDEPPLGGG</sequence>
<dbReference type="GO" id="GO:0043139">
    <property type="term" value="F:5'-3' DNA helicase activity"/>
    <property type="evidence" value="ECO:0007669"/>
    <property type="project" value="TreeGrafter"/>
</dbReference>
<dbReference type="SUPFAM" id="SSF53098">
    <property type="entry name" value="Ribonuclease H-like"/>
    <property type="match status" value="1"/>
</dbReference>